<sequence>MLPAQMTHPWHKISAIPMSTKSFIFMRRRLRSKTLYLHFLNRLLIPRRMSKCLSTFAQRFAMAKTTMFQTPGAKFTDELWEVLRMQMETSELLVSTSIPQQFEMTLRHNFPDQNGLVDKAVAWILAPIFFGCVVVEQAKPPKTWEATEIFSRIVVSFMLKLFVLVTSLTAREQRNLIEKR</sequence>
<keyword evidence="2" id="KW-1185">Reference proteome</keyword>
<dbReference type="Proteomes" id="UP000198211">
    <property type="component" value="Unassembled WGS sequence"/>
</dbReference>
<accession>A0A225UGE7</accession>
<organism evidence="1 2">
    <name type="scientific">Phytophthora megakarya</name>
    <dbReference type="NCBI Taxonomy" id="4795"/>
    <lineage>
        <taxon>Eukaryota</taxon>
        <taxon>Sar</taxon>
        <taxon>Stramenopiles</taxon>
        <taxon>Oomycota</taxon>
        <taxon>Peronosporomycetes</taxon>
        <taxon>Peronosporales</taxon>
        <taxon>Peronosporaceae</taxon>
        <taxon>Phytophthora</taxon>
    </lineage>
</organism>
<comment type="caution">
    <text evidence="1">The sequence shown here is derived from an EMBL/GenBank/DDBJ whole genome shotgun (WGS) entry which is preliminary data.</text>
</comment>
<dbReference type="OrthoDB" id="126900at2759"/>
<evidence type="ECO:0000313" key="1">
    <source>
        <dbReference type="EMBL" id="OWY92122.1"/>
    </source>
</evidence>
<name>A0A225UGE7_9STRA</name>
<evidence type="ECO:0000313" key="2">
    <source>
        <dbReference type="Proteomes" id="UP000198211"/>
    </source>
</evidence>
<dbReference type="AlphaFoldDB" id="A0A225UGE7"/>
<dbReference type="EMBL" id="NBNE01018751">
    <property type="protein sequence ID" value="OWY92122.1"/>
    <property type="molecule type" value="Genomic_DNA"/>
</dbReference>
<proteinExistence type="predicted"/>
<protein>
    <submittedName>
        <fullName evidence="1">Uncharacterized protein</fullName>
    </submittedName>
</protein>
<gene>
    <name evidence="1" type="ORF">PHMEG_00039001</name>
</gene>
<reference evidence="2" key="1">
    <citation type="submission" date="2017-03" db="EMBL/GenBank/DDBJ databases">
        <title>Phytopthora megakarya and P. palmivora, two closely related causual agents of cacao black pod achieved similar genome size and gene model numbers by different mechanisms.</title>
        <authorList>
            <person name="Ali S."/>
            <person name="Shao J."/>
            <person name="Larry D.J."/>
            <person name="Kronmiller B."/>
            <person name="Shen D."/>
            <person name="Strem M.D."/>
            <person name="Melnick R.L."/>
            <person name="Guiltinan M.J."/>
            <person name="Tyler B.M."/>
            <person name="Meinhardt L.W."/>
            <person name="Bailey B.A."/>
        </authorList>
    </citation>
    <scope>NUCLEOTIDE SEQUENCE [LARGE SCALE GENOMIC DNA]</scope>
    <source>
        <strain evidence="2">zdho120</strain>
    </source>
</reference>